<evidence type="ECO:0000256" key="8">
    <source>
        <dbReference type="SAM" id="MobiDB-lite"/>
    </source>
</evidence>
<feature type="domain" description="DEP" evidence="10">
    <location>
        <begin position="284"/>
        <end position="359"/>
    </location>
</feature>
<dbReference type="EMBL" id="KB008148">
    <property type="protein sequence ID" value="ELR11652.1"/>
    <property type="molecule type" value="Genomic_DNA"/>
</dbReference>
<feature type="binding site" evidence="7">
    <location>
        <position position="446"/>
    </location>
    <ligand>
        <name>ATP</name>
        <dbReference type="ChEBI" id="CHEBI:30616"/>
    </ligand>
</feature>
<evidence type="ECO:0000256" key="2">
    <source>
        <dbReference type="ARBA" id="ARBA00022553"/>
    </source>
</evidence>
<dbReference type="KEGG" id="acan:ACA1_260160"/>
<dbReference type="InterPro" id="IPR000961">
    <property type="entry name" value="AGC-kinase_C"/>
</dbReference>
<dbReference type="InterPro" id="IPR000719">
    <property type="entry name" value="Prot_kinase_dom"/>
</dbReference>
<dbReference type="Proteomes" id="UP000011083">
    <property type="component" value="Unassembled WGS sequence"/>
</dbReference>
<evidence type="ECO:0000256" key="7">
    <source>
        <dbReference type="PROSITE-ProRule" id="PRU10141"/>
    </source>
</evidence>
<dbReference type="CDD" id="cd04371">
    <property type="entry name" value="DEP"/>
    <property type="match status" value="2"/>
</dbReference>
<dbReference type="Gene3D" id="3.30.200.20">
    <property type="entry name" value="Phosphorylase Kinase, domain 1"/>
    <property type="match status" value="1"/>
</dbReference>
<proteinExistence type="predicted"/>
<evidence type="ECO:0000313" key="12">
    <source>
        <dbReference type="EMBL" id="ELR11652.1"/>
    </source>
</evidence>
<dbReference type="InterPro" id="IPR000591">
    <property type="entry name" value="DEP_dom"/>
</dbReference>
<feature type="region of interest" description="Disordered" evidence="8">
    <location>
        <begin position="1"/>
        <end position="72"/>
    </location>
</feature>
<dbReference type="PROSITE" id="PS50186">
    <property type="entry name" value="DEP"/>
    <property type="match status" value="2"/>
</dbReference>
<dbReference type="GO" id="GO:0004674">
    <property type="term" value="F:protein serine/threonine kinase activity"/>
    <property type="evidence" value="ECO:0007669"/>
    <property type="project" value="UniProtKB-KW"/>
</dbReference>
<feature type="domain" description="Protein kinase" evidence="9">
    <location>
        <begin position="417"/>
        <end position="672"/>
    </location>
</feature>
<dbReference type="SUPFAM" id="SSF46785">
    <property type="entry name" value="Winged helix' DNA-binding domain"/>
    <property type="match status" value="2"/>
</dbReference>
<dbReference type="GeneID" id="14912052"/>
<dbReference type="InterPro" id="IPR011009">
    <property type="entry name" value="Kinase-like_dom_sf"/>
</dbReference>
<dbReference type="GO" id="GO:0005524">
    <property type="term" value="F:ATP binding"/>
    <property type="evidence" value="ECO:0007669"/>
    <property type="project" value="UniProtKB-UniRule"/>
</dbReference>
<keyword evidence="1" id="KW-0723">Serine/threonine-protein kinase</keyword>
<accession>L8GFA4</accession>
<dbReference type="SMART" id="SM00049">
    <property type="entry name" value="DEP"/>
    <property type="match status" value="2"/>
</dbReference>
<dbReference type="FunFam" id="1.10.510.10:FF:000008">
    <property type="entry name" value="Non-specific serine/threonine protein kinase"/>
    <property type="match status" value="1"/>
</dbReference>
<dbReference type="InterPro" id="IPR036390">
    <property type="entry name" value="WH_DNA-bd_sf"/>
</dbReference>
<feature type="compositionally biased region" description="Low complexity" evidence="8">
    <location>
        <begin position="22"/>
        <end position="46"/>
    </location>
</feature>
<dbReference type="SMART" id="SM00133">
    <property type="entry name" value="S_TK_X"/>
    <property type="match status" value="1"/>
</dbReference>
<dbReference type="InterPro" id="IPR036388">
    <property type="entry name" value="WH-like_DNA-bd_sf"/>
</dbReference>
<dbReference type="PROSITE" id="PS51285">
    <property type="entry name" value="AGC_KINASE_CTER"/>
    <property type="match status" value="1"/>
</dbReference>
<protein>
    <submittedName>
        <fullName evidence="12">Protein kinase 2, putative</fullName>
    </submittedName>
</protein>
<dbReference type="SUPFAM" id="SSF56112">
    <property type="entry name" value="Protein kinase-like (PK-like)"/>
    <property type="match status" value="1"/>
</dbReference>
<feature type="compositionally biased region" description="Low complexity" evidence="8">
    <location>
        <begin position="722"/>
        <end position="732"/>
    </location>
</feature>
<dbReference type="Pfam" id="PF00069">
    <property type="entry name" value="Pkinase"/>
    <property type="match status" value="1"/>
</dbReference>
<dbReference type="GO" id="GO:0035556">
    <property type="term" value="P:intracellular signal transduction"/>
    <property type="evidence" value="ECO:0007669"/>
    <property type="project" value="InterPro"/>
</dbReference>
<dbReference type="Pfam" id="PF00610">
    <property type="entry name" value="DEP"/>
    <property type="match status" value="2"/>
</dbReference>
<evidence type="ECO:0000256" key="4">
    <source>
        <dbReference type="ARBA" id="ARBA00022741"/>
    </source>
</evidence>
<dbReference type="OrthoDB" id="18360at2759"/>
<dbReference type="InterPro" id="IPR045270">
    <property type="entry name" value="STKc_AGC"/>
</dbReference>
<evidence type="ECO:0000259" key="10">
    <source>
        <dbReference type="PROSITE" id="PS50186"/>
    </source>
</evidence>
<dbReference type="VEuPathDB" id="AmoebaDB:ACA1_260160"/>
<evidence type="ECO:0000313" key="13">
    <source>
        <dbReference type="Proteomes" id="UP000011083"/>
    </source>
</evidence>
<dbReference type="Gene3D" id="1.10.10.10">
    <property type="entry name" value="Winged helix-like DNA-binding domain superfamily/Winged helix DNA-binding domain"/>
    <property type="match status" value="2"/>
</dbReference>
<keyword evidence="13" id="KW-1185">Reference proteome</keyword>
<feature type="domain" description="DEP" evidence="10">
    <location>
        <begin position="185"/>
        <end position="260"/>
    </location>
</feature>
<gene>
    <name evidence="12" type="ORF">ACA1_260160</name>
</gene>
<feature type="compositionally biased region" description="Low complexity" evidence="8">
    <location>
        <begin position="382"/>
        <end position="401"/>
    </location>
</feature>
<dbReference type="Gene3D" id="1.10.510.10">
    <property type="entry name" value="Transferase(Phosphotransferase) domain 1"/>
    <property type="match status" value="1"/>
</dbReference>
<dbReference type="AlphaFoldDB" id="L8GFA4"/>
<feature type="domain" description="AGC-kinase C-terminal" evidence="11">
    <location>
        <begin position="673"/>
        <end position="750"/>
    </location>
</feature>
<dbReference type="InterPro" id="IPR017892">
    <property type="entry name" value="Pkinase_C"/>
</dbReference>
<dbReference type="PROSITE" id="PS00108">
    <property type="entry name" value="PROTEIN_KINASE_ST"/>
    <property type="match status" value="1"/>
</dbReference>
<dbReference type="PROSITE" id="PS00107">
    <property type="entry name" value="PROTEIN_KINASE_ATP"/>
    <property type="match status" value="1"/>
</dbReference>
<feature type="region of interest" description="Disordered" evidence="8">
    <location>
        <begin position="710"/>
        <end position="733"/>
    </location>
</feature>
<keyword evidence="5 12" id="KW-0418">Kinase</keyword>
<name>L8GFA4_ACACF</name>
<dbReference type="InterPro" id="IPR008271">
    <property type="entry name" value="Ser/Thr_kinase_AS"/>
</dbReference>
<dbReference type="PROSITE" id="PS50011">
    <property type="entry name" value="PROTEIN_KINASE_DOM"/>
    <property type="match status" value="1"/>
</dbReference>
<keyword evidence="6 7" id="KW-0067">ATP-binding</keyword>
<dbReference type="SMART" id="SM00220">
    <property type="entry name" value="S_TKc"/>
    <property type="match status" value="1"/>
</dbReference>
<feature type="region of interest" description="Disordered" evidence="8">
    <location>
        <begin position="92"/>
        <end position="141"/>
    </location>
</feature>
<keyword evidence="2" id="KW-0597">Phosphoprotein</keyword>
<evidence type="ECO:0000259" key="11">
    <source>
        <dbReference type="PROSITE" id="PS51285"/>
    </source>
</evidence>
<evidence type="ECO:0000256" key="3">
    <source>
        <dbReference type="ARBA" id="ARBA00022679"/>
    </source>
</evidence>
<evidence type="ECO:0000259" key="9">
    <source>
        <dbReference type="PROSITE" id="PS50011"/>
    </source>
</evidence>
<keyword evidence="3" id="KW-0808">Transferase</keyword>
<keyword evidence="4 7" id="KW-0547">Nucleotide-binding</keyword>
<evidence type="ECO:0000256" key="5">
    <source>
        <dbReference type="ARBA" id="ARBA00022777"/>
    </source>
</evidence>
<evidence type="ECO:0000256" key="6">
    <source>
        <dbReference type="ARBA" id="ARBA00022840"/>
    </source>
</evidence>
<dbReference type="STRING" id="1257118.L8GFA4"/>
<organism evidence="12 13">
    <name type="scientific">Acanthamoeba castellanii (strain ATCC 30010 / Neff)</name>
    <dbReference type="NCBI Taxonomy" id="1257118"/>
    <lineage>
        <taxon>Eukaryota</taxon>
        <taxon>Amoebozoa</taxon>
        <taxon>Discosea</taxon>
        <taxon>Longamoebia</taxon>
        <taxon>Centramoebida</taxon>
        <taxon>Acanthamoebidae</taxon>
        <taxon>Acanthamoeba</taxon>
    </lineage>
</organism>
<feature type="compositionally biased region" description="Acidic residues" evidence="8">
    <location>
        <begin position="112"/>
        <end position="125"/>
    </location>
</feature>
<evidence type="ECO:0000256" key="1">
    <source>
        <dbReference type="ARBA" id="ARBA00022527"/>
    </source>
</evidence>
<sequence>MAASAPTPNAFPPHHGHGHTASTSPPTSGSSSSSSTTPPSSWGSSSIVDVGGRDSLYLSSSPASRASLRWSHQELRPSAQATLATRHATQILHAPDHGGRSSTSVELRQGDSDGESDEALGDESEASGLANGGGAKQPPAHIVRRTSTLFEKKKATRAAHSLTLPSAGGKVTVDVEELVADMCHPATGVPVRDRKWRLRTYRKCFVGSEAVDWLMLKLKLDDRSDALSVGQEIMRLQYFRHVVDDTRQFEDGFLFYAFLGTGSTVEEALAVRSTEELVALLRQPDSGLPVLDRKWHFKTYPACLVGSELVDWLMSHLPLRSRKEAVHIGNRLLNEGYLDSVVEPGKPFKDHFLFYAFGPGPSSSSSSSSSPSLSLFSSSASSMSSSSLTLSTSGEGLSTRSAGGGGDDESEPCLEDFELLKVLGVGAFGKVLMVRRKKTGAIYAMKALNKKDVAGSERAVRNLKAEKNILCNGHPFLVHLHYSFQTPEKLYLVMDYIGGGDLFFHLRQRGRFSEKEGAFFAAEVVLALEYLHSYGIVYRDLKPENVLFDKDGHVCLTDFGISKEIGEDKTKTLCGTPSYLAPEILRGEAYGESVDWWSLGVLVNEMVTGRNPFRSKNMHQTMQWIMHKQLSFPDGIDGKTIDFITKLLNRDARQRLGCGLTGAREVKLHPFLKHIDWADLAVKKAKSPLKINLTTETDTAYFSSEFTRMPLSDEAPSRPRKSSPASAAAPASVDKQFVDWDHAAPTSDLL</sequence>
<dbReference type="Pfam" id="PF00433">
    <property type="entry name" value="Pkinase_C"/>
    <property type="match status" value="1"/>
</dbReference>
<dbReference type="InterPro" id="IPR017441">
    <property type="entry name" value="Protein_kinase_ATP_BS"/>
</dbReference>
<dbReference type="RefSeq" id="XP_004333665.1">
    <property type="nucleotide sequence ID" value="XM_004333617.1"/>
</dbReference>
<dbReference type="CDD" id="cd05123">
    <property type="entry name" value="STKc_AGC"/>
    <property type="match status" value="1"/>
</dbReference>
<dbReference type="PANTHER" id="PTHR24351">
    <property type="entry name" value="RIBOSOMAL PROTEIN S6 KINASE"/>
    <property type="match status" value="1"/>
</dbReference>
<feature type="region of interest" description="Disordered" evidence="8">
    <location>
        <begin position="382"/>
        <end position="409"/>
    </location>
</feature>
<reference evidence="12 13" key="1">
    <citation type="journal article" date="2013" name="Genome Biol.">
        <title>Genome of Acanthamoeba castellanii highlights extensive lateral gene transfer and early evolution of tyrosine kinase signaling.</title>
        <authorList>
            <person name="Clarke M."/>
            <person name="Lohan A.J."/>
            <person name="Liu B."/>
            <person name="Lagkouvardos I."/>
            <person name="Roy S."/>
            <person name="Zafar N."/>
            <person name="Bertelli C."/>
            <person name="Schilde C."/>
            <person name="Kianianmomeni A."/>
            <person name="Burglin T.R."/>
            <person name="Frech C."/>
            <person name="Turcotte B."/>
            <person name="Kopec K.O."/>
            <person name="Synnott J.M."/>
            <person name="Choo C."/>
            <person name="Paponov I."/>
            <person name="Finkler A."/>
            <person name="Soon Heng Tan C."/>
            <person name="Hutchins A.P."/>
            <person name="Weinmeier T."/>
            <person name="Rattei T."/>
            <person name="Chu J.S."/>
            <person name="Gimenez G."/>
            <person name="Irimia M."/>
            <person name="Rigden D.J."/>
            <person name="Fitzpatrick D.A."/>
            <person name="Lorenzo-Morales J."/>
            <person name="Bateman A."/>
            <person name="Chiu C.H."/>
            <person name="Tang P."/>
            <person name="Hegemann P."/>
            <person name="Fromm H."/>
            <person name="Raoult D."/>
            <person name="Greub G."/>
            <person name="Miranda-Saavedra D."/>
            <person name="Chen N."/>
            <person name="Nash P."/>
            <person name="Ginger M.L."/>
            <person name="Horn M."/>
            <person name="Schaap P."/>
            <person name="Caler L."/>
            <person name="Loftus B."/>
        </authorList>
    </citation>
    <scope>NUCLEOTIDE SEQUENCE [LARGE SCALE GENOMIC DNA]</scope>
    <source>
        <strain evidence="12 13">Neff</strain>
    </source>
</reference>
<feature type="compositionally biased region" description="Low complexity" evidence="8">
    <location>
        <begin position="53"/>
        <end position="70"/>
    </location>
</feature>